<evidence type="ECO:0000259" key="1">
    <source>
        <dbReference type="PROSITE" id="PS50887"/>
    </source>
</evidence>
<evidence type="ECO:0000313" key="3">
    <source>
        <dbReference type="Proteomes" id="UP000183940"/>
    </source>
</evidence>
<dbReference type="PROSITE" id="PS50887">
    <property type="entry name" value="GGDEF"/>
    <property type="match status" value="1"/>
</dbReference>
<dbReference type="Pfam" id="PF00990">
    <property type="entry name" value="GGDEF"/>
    <property type="match status" value="1"/>
</dbReference>
<dbReference type="Gene3D" id="3.40.50.300">
    <property type="entry name" value="P-loop containing nucleotide triphosphate hydrolases"/>
    <property type="match status" value="1"/>
</dbReference>
<feature type="domain" description="GGDEF" evidence="1">
    <location>
        <begin position="401"/>
        <end position="537"/>
    </location>
</feature>
<dbReference type="GO" id="GO:1902201">
    <property type="term" value="P:negative regulation of bacterial-type flagellum-dependent cell motility"/>
    <property type="evidence" value="ECO:0007669"/>
    <property type="project" value="TreeGrafter"/>
</dbReference>
<dbReference type="Proteomes" id="UP000183940">
    <property type="component" value="Unassembled WGS sequence"/>
</dbReference>
<accession>A0A1L9QY32</accession>
<dbReference type="GO" id="GO:0043709">
    <property type="term" value="P:cell adhesion involved in single-species biofilm formation"/>
    <property type="evidence" value="ECO:0007669"/>
    <property type="project" value="TreeGrafter"/>
</dbReference>
<dbReference type="EMBL" id="MLAW01000001">
    <property type="protein sequence ID" value="OJJ27522.1"/>
    <property type="molecule type" value="Genomic_DNA"/>
</dbReference>
<dbReference type="STRING" id="1925591.BI308_00710"/>
<dbReference type="SUPFAM" id="SSF55073">
    <property type="entry name" value="Nucleotide cyclase"/>
    <property type="match status" value="1"/>
</dbReference>
<dbReference type="NCBIfam" id="TIGR00254">
    <property type="entry name" value="GGDEF"/>
    <property type="match status" value="1"/>
</dbReference>
<dbReference type="PANTHER" id="PTHR45138">
    <property type="entry name" value="REGULATORY COMPONENTS OF SENSORY TRANSDUCTION SYSTEM"/>
    <property type="match status" value="1"/>
</dbReference>
<organism evidence="2 3">
    <name type="scientific">Roseofilum reptotaenium AO1-A</name>
    <dbReference type="NCBI Taxonomy" id="1925591"/>
    <lineage>
        <taxon>Bacteria</taxon>
        <taxon>Bacillati</taxon>
        <taxon>Cyanobacteriota</taxon>
        <taxon>Cyanophyceae</taxon>
        <taxon>Desertifilales</taxon>
        <taxon>Desertifilaceae</taxon>
        <taxon>Roseofilum</taxon>
    </lineage>
</organism>
<dbReference type="FunFam" id="3.30.70.270:FF:000001">
    <property type="entry name" value="Diguanylate cyclase domain protein"/>
    <property type="match status" value="1"/>
</dbReference>
<dbReference type="GO" id="GO:0005886">
    <property type="term" value="C:plasma membrane"/>
    <property type="evidence" value="ECO:0007669"/>
    <property type="project" value="TreeGrafter"/>
</dbReference>
<dbReference type="InterPro" id="IPR043128">
    <property type="entry name" value="Rev_trsase/Diguanyl_cyclase"/>
</dbReference>
<dbReference type="SMART" id="SM00267">
    <property type="entry name" value="GGDEF"/>
    <property type="match status" value="1"/>
</dbReference>
<evidence type="ECO:0000313" key="2">
    <source>
        <dbReference type="EMBL" id="OJJ27522.1"/>
    </source>
</evidence>
<proteinExistence type="predicted"/>
<dbReference type="AlphaFoldDB" id="A0A1L9QY32"/>
<keyword evidence="3" id="KW-1185">Reference proteome</keyword>
<dbReference type="Gene3D" id="3.30.70.270">
    <property type="match status" value="1"/>
</dbReference>
<dbReference type="GO" id="GO:0052621">
    <property type="term" value="F:diguanylate cyclase activity"/>
    <property type="evidence" value="ECO:0007669"/>
    <property type="project" value="TreeGrafter"/>
</dbReference>
<dbReference type="InterPro" id="IPR000160">
    <property type="entry name" value="GGDEF_dom"/>
</dbReference>
<name>A0A1L9QY32_9CYAN</name>
<dbReference type="SUPFAM" id="SSF52540">
    <property type="entry name" value="P-loop containing nucleoside triphosphate hydrolases"/>
    <property type="match status" value="1"/>
</dbReference>
<reference evidence="2" key="1">
    <citation type="submission" date="2016-10" db="EMBL/GenBank/DDBJ databases">
        <title>CRISPR-Cas defence system in Roseofilum reptotaenium: evidence of a bacteriophage-cyanobacterium arms race in the coral black band disease.</title>
        <authorList>
            <person name="Buerger P."/>
            <person name="Wood-Charlson E.M."/>
            <person name="Weynberg K.D."/>
            <person name="Willis B."/>
            <person name="Van Oppen M.J."/>
        </authorList>
    </citation>
    <scope>NUCLEOTIDE SEQUENCE [LARGE SCALE GENOMIC DNA]</scope>
    <source>
        <strain evidence="2">AO1-A</strain>
    </source>
</reference>
<dbReference type="InterPro" id="IPR029787">
    <property type="entry name" value="Nucleotide_cyclase"/>
</dbReference>
<dbReference type="InterPro" id="IPR027417">
    <property type="entry name" value="P-loop_NTPase"/>
</dbReference>
<dbReference type="CDD" id="cd01949">
    <property type="entry name" value="GGDEF"/>
    <property type="match status" value="1"/>
</dbReference>
<dbReference type="Pfam" id="PF14516">
    <property type="entry name" value="AAA_35"/>
    <property type="match status" value="1"/>
</dbReference>
<sequence>MNFSSEQIWSIEAPYSPVPIGSPFYIERFPIEEEVCTELEKPGSLIRIKAPHKMGKSSLLIRIIAHAQSLSYPTITIDFQEIDESIYTSLNRFLRWFCIKITLALKLPNELDEYWDQEIGAKASSTLYLEEYILQHLDSPIVLSLNEVNRIFDYPNLAQDFLSLLRFWYEQSRQVSEFDRFRWIVVHSTENYVKFNLNQSPFNVGIPIQLPPFTIEQVEQLLRRHKLTLVDPSDLVYVMNVTGGHPYLVRLLFYSLCRSNLCLKDFLDNDVLKTKIYKRHLQKKWGSLQQDAELFKQFQELVSEEEGLVLEPRVAYKLESLGLVSIVGDRAQVSCELYRDFFLNYAFITPSPSNQHLEKLEQENQKLKQLIHTDSLTQVANRRRFDSYLENEWNRCLKETLFISLVLVDIDCFKEYNDTYGHQEGDRCLQKVARKIAQCLNHTDHLLARYGGEEFAIILSGKNPIVTLNLAEDIMEAVKSLKIENINSKVGSKIVTISLGIASIIPYIKDHPDDLFKRADQALYQSKEKGRDQVTLK</sequence>
<protein>
    <recommendedName>
        <fullName evidence="1">GGDEF domain-containing protein</fullName>
    </recommendedName>
</protein>
<gene>
    <name evidence="2" type="ORF">BI308_00710</name>
</gene>
<dbReference type="InterPro" id="IPR050469">
    <property type="entry name" value="Diguanylate_Cyclase"/>
</dbReference>
<comment type="caution">
    <text evidence="2">The sequence shown here is derived from an EMBL/GenBank/DDBJ whole genome shotgun (WGS) entry which is preliminary data.</text>
</comment>
<dbReference type="PANTHER" id="PTHR45138:SF9">
    <property type="entry name" value="DIGUANYLATE CYCLASE DGCM-RELATED"/>
    <property type="match status" value="1"/>
</dbReference>